<dbReference type="AlphaFoldDB" id="A0A3S1B9U0"/>
<proteinExistence type="predicted"/>
<dbReference type="Proteomes" id="UP000271974">
    <property type="component" value="Unassembled WGS sequence"/>
</dbReference>
<sequence>MTYQDVKIKCDSGFVDYLYGTDLVMTCVGNFGFNYRAICKKLKRAERTNTSGNIEVRASSGEIPMTEWIQCPMQAQITQNIWIGNHAAAIEAHKCGYDCLLNTADNAPVFVLQLNAPIILRKFPIKQGVDNKI</sequence>
<name>A0A3S1B9U0_ELYCH</name>
<organism evidence="1 2">
    <name type="scientific">Elysia chlorotica</name>
    <name type="common">Eastern emerald elysia</name>
    <name type="synonym">Sea slug</name>
    <dbReference type="NCBI Taxonomy" id="188477"/>
    <lineage>
        <taxon>Eukaryota</taxon>
        <taxon>Metazoa</taxon>
        <taxon>Spiralia</taxon>
        <taxon>Lophotrochozoa</taxon>
        <taxon>Mollusca</taxon>
        <taxon>Gastropoda</taxon>
        <taxon>Heterobranchia</taxon>
        <taxon>Euthyneura</taxon>
        <taxon>Panpulmonata</taxon>
        <taxon>Sacoglossa</taxon>
        <taxon>Placobranchoidea</taxon>
        <taxon>Plakobranchidae</taxon>
        <taxon>Elysia</taxon>
    </lineage>
</organism>
<protein>
    <submittedName>
        <fullName evidence="1">Uncharacterized protein</fullName>
    </submittedName>
</protein>
<dbReference type="EMBL" id="RQTK01000503">
    <property type="protein sequence ID" value="RUS78544.1"/>
    <property type="molecule type" value="Genomic_DNA"/>
</dbReference>
<accession>A0A3S1B9U0</accession>
<gene>
    <name evidence="1" type="ORF">EGW08_013687</name>
</gene>
<feature type="non-terminal residue" evidence="1">
    <location>
        <position position="133"/>
    </location>
</feature>
<dbReference type="OrthoDB" id="2017893at2759"/>
<keyword evidence="2" id="KW-1185">Reference proteome</keyword>
<comment type="caution">
    <text evidence="1">The sequence shown here is derived from an EMBL/GenBank/DDBJ whole genome shotgun (WGS) entry which is preliminary data.</text>
</comment>
<reference evidence="1 2" key="1">
    <citation type="submission" date="2019-01" db="EMBL/GenBank/DDBJ databases">
        <title>A draft genome assembly of the solar-powered sea slug Elysia chlorotica.</title>
        <authorList>
            <person name="Cai H."/>
            <person name="Li Q."/>
            <person name="Fang X."/>
            <person name="Li J."/>
            <person name="Curtis N.E."/>
            <person name="Altenburger A."/>
            <person name="Shibata T."/>
            <person name="Feng M."/>
            <person name="Maeda T."/>
            <person name="Schwartz J.A."/>
            <person name="Shigenobu S."/>
            <person name="Lundholm N."/>
            <person name="Nishiyama T."/>
            <person name="Yang H."/>
            <person name="Hasebe M."/>
            <person name="Li S."/>
            <person name="Pierce S.K."/>
            <person name="Wang J."/>
        </authorList>
    </citation>
    <scope>NUCLEOTIDE SEQUENCE [LARGE SCALE GENOMIC DNA]</scope>
    <source>
        <strain evidence="1">EC2010</strain>
        <tissue evidence="1">Whole organism of an adult</tissue>
    </source>
</reference>
<evidence type="ECO:0000313" key="1">
    <source>
        <dbReference type="EMBL" id="RUS78544.1"/>
    </source>
</evidence>
<evidence type="ECO:0000313" key="2">
    <source>
        <dbReference type="Proteomes" id="UP000271974"/>
    </source>
</evidence>